<evidence type="ECO:0000256" key="6">
    <source>
        <dbReference type="ARBA" id="ARBA00023157"/>
    </source>
</evidence>
<evidence type="ECO:0000256" key="5">
    <source>
        <dbReference type="ARBA" id="ARBA00023002"/>
    </source>
</evidence>
<proteinExistence type="inferred from homology"/>
<keyword evidence="6" id="KW-1015">Disulfide bond</keyword>
<keyword evidence="3" id="KW-0732">Signal</keyword>
<dbReference type="AlphaFoldDB" id="A0ABD6AU26"/>
<feature type="domain" description="Thioredoxin-like fold" evidence="8">
    <location>
        <begin position="62"/>
        <end position="221"/>
    </location>
</feature>
<dbReference type="Pfam" id="PF13462">
    <property type="entry name" value="Thioredoxin_4"/>
    <property type="match status" value="1"/>
</dbReference>
<comment type="similarity">
    <text evidence="1">Belongs to the thioredoxin family. DsbA subfamily.</text>
</comment>
<comment type="similarity">
    <text evidence="2">Belongs to the glutaredoxin family.</text>
</comment>
<keyword evidence="7" id="KW-0676">Redox-active center</keyword>
<dbReference type="PANTHER" id="PTHR13887:SF14">
    <property type="entry name" value="DISULFIDE BOND FORMATION PROTEIN D"/>
    <property type="match status" value="1"/>
</dbReference>
<dbReference type="Gene3D" id="3.40.30.10">
    <property type="entry name" value="Glutaredoxin"/>
    <property type="match status" value="1"/>
</dbReference>
<comment type="caution">
    <text evidence="9">The sequence shown here is derived from an EMBL/GenBank/DDBJ whole genome shotgun (WGS) entry which is preliminary data.</text>
</comment>
<evidence type="ECO:0000259" key="8">
    <source>
        <dbReference type="Pfam" id="PF13462"/>
    </source>
</evidence>
<protein>
    <submittedName>
        <fullName evidence="9">DsbA family protein</fullName>
    </submittedName>
</protein>
<dbReference type="EMBL" id="JBHUDC010000003">
    <property type="protein sequence ID" value="MFD1513383.1"/>
    <property type="molecule type" value="Genomic_DNA"/>
</dbReference>
<dbReference type="InterPro" id="IPR012336">
    <property type="entry name" value="Thioredoxin-like_fold"/>
</dbReference>
<keyword evidence="5" id="KW-0560">Oxidoreductase</keyword>
<evidence type="ECO:0000256" key="2">
    <source>
        <dbReference type="ARBA" id="ARBA00007787"/>
    </source>
</evidence>
<evidence type="ECO:0000256" key="7">
    <source>
        <dbReference type="ARBA" id="ARBA00023284"/>
    </source>
</evidence>
<keyword evidence="4" id="KW-0249">Electron transport</keyword>
<keyword evidence="10" id="KW-1185">Reference proteome</keyword>
<reference evidence="9 10" key="1">
    <citation type="journal article" date="2019" name="Int. J. Syst. Evol. Microbiol.">
        <title>The Global Catalogue of Microorganisms (GCM) 10K type strain sequencing project: providing services to taxonomists for standard genome sequencing and annotation.</title>
        <authorList>
            <consortium name="The Broad Institute Genomics Platform"/>
            <consortium name="The Broad Institute Genome Sequencing Center for Infectious Disease"/>
            <person name="Wu L."/>
            <person name="Ma J."/>
        </authorList>
    </citation>
    <scope>NUCLEOTIDE SEQUENCE [LARGE SCALE GENOMIC DNA]</scope>
    <source>
        <strain evidence="9 10">CGMCC 1.12563</strain>
    </source>
</reference>
<dbReference type="CDD" id="cd02947">
    <property type="entry name" value="TRX_family"/>
    <property type="match status" value="1"/>
</dbReference>
<evidence type="ECO:0000313" key="10">
    <source>
        <dbReference type="Proteomes" id="UP001597187"/>
    </source>
</evidence>
<gene>
    <name evidence="9" type="ORF">ACFSBT_08845</name>
</gene>
<organism evidence="9 10">
    <name type="scientific">Halomarina rubra</name>
    <dbReference type="NCBI Taxonomy" id="2071873"/>
    <lineage>
        <taxon>Archaea</taxon>
        <taxon>Methanobacteriati</taxon>
        <taxon>Methanobacteriota</taxon>
        <taxon>Stenosarchaea group</taxon>
        <taxon>Halobacteria</taxon>
        <taxon>Halobacteriales</taxon>
        <taxon>Natronomonadaceae</taxon>
        <taxon>Halomarina</taxon>
    </lineage>
</organism>
<keyword evidence="4" id="KW-0813">Transport</keyword>
<evidence type="ECO:0000256" key="1">
    <source>
        <dbReference type="ARBA" id="ARBA00005791"/>
    </source>
</evidence>
<evidence type="ECO:0000313" key="9">
    <source>
        <dbReference type="EMBL" id="MFD1513383.1"/>
    </source>
</evidence>
<evidence type="ECO:0000256" key="3">
    <source>
        <dbReference type="ARBA" id="ARBA00022729"/>
    </source>
</evidence>
<dbReference type="InterPro" id="IPR036249">
    <property type="entry name" value="Thioredoxin-like_sf"/>
</dbReference>
<dbReference type="PANTHER" id="PTHR13887">
    <property type="entry name" value="GLUTATHIONE S-TRANSFERASE KAPPA"/>
    <property type="match status" value="1"/>
</dbReference>
<evidence type="ECO:0000256" key="4">
    <source>
        <dbReference type="ARBA" id="ARBA00022982"/>
    </source>
</evidence>
<dbReference type="Proteomes" id="UP001597187">
    <property type="component" value="Unassembled WGS sequence"/>
</dbReference>
<name>A0ABD6AU26_9EURY</name>
<dbReference type="RefSeq" id="WP_250873336.1">
    <property type="nucleotide sequence ID" value="NZ_JALXFV010000003.1"/>
</dbReference>
<dbReference type="GO" id="GO:0016491">
    <property type="term" value="F:oxidoreductase activity"/>
    <property type="evidence" value="ECO:0007669"/>
    <property type="project" value="UniProtKB-KW"/>
</dbReference>
<accession>A0ABD6AU26</accession>
<sequence length="246" mass="26798">MAPSDLSLSRRALVVGAGTTAIGAWVVYGASQFADGQSTATLDSPIHQSEATTGFGIDLAGHPVMGDLDAPIDIYYWSDFQCPFCHRFEQETLPELISNDVEAGRVRIVFIEHPYLGSASMTAAVADRCVWRQIREDSPETYWPWHASVFEAQGDTNSGWASKSNLLDIAADVDGVDGRAVEECMADNREPIESSIEEDLEQAGGFGVRGTPSFVLYHRPSETAGKMVGAQPYEQFETALSKLESR</sequence>
<dbReference type="SUPFAM" id="SSF52833">
    <property type="entry name" value="Thioredoxin-like"/>
    <property type="match status" value="1"/>
</dbReference>